<protein>
    <recommendedName>
        <fullName evidence="1">B3/B4 tRNA-binding domain-containing protein</fullName>
    </recommendedName>
</protein>
<gene>
    <name evidence="2" type="primary">ywfE</name>
    <name evidence="3" type="ORF">IV55_GL000479</name>
    <name evidence="2" type="ORF">LSI01_07320</name>
</gene>
<reference evidence="2 5" key="2">
    <citation type="submission" date="2019-07" db="EMBL/GenBank/DDBJ databases">
        <title>Whole genome shotgun sequence of Lactobacillus siliginis NBRC 101315.</title>
        <authorList>
            <person name="Hosoyama A."/>
            <person name="Uohara A."/>
            <person name="Ohji S."/>
            <person name="Ichikawa N."/>
        </authorList>
    </citation>
    <scope>NUCLEOTIDE SEQUENCE [LARGE SCALE GENOMIC DNA]</scope>
    <source>
        <strain evidence="2 5">NBRC 101315</strain>
    </source>
</reference>
<dbReference type="RefSeq" id="WP_057811238.1">
    <property type="nucleotide sequence ID" value="NZ_BJUD01000009.1"/>
</dbReference>
<dbReference type="InterPro" id="IPR005146">
    <property type="entry name" value="B3/B4_tRNA-bd"/>
</dbReference>
<dbReference type="Pfam" id="PF03483">
    <property type="entry name" value="B3_4"/>
    <property type="match status" value="1"/>
</dbReference>
<evidence type="ECO:0000259" key="1">
    <source>
        <dbReference type="SMART" id="SM00873"/>
    </source>
</evidence>
<dbReference type="Proteomes" id="UP000051139">
    <property type="component" value="Unassembled WGS sequence"/>
</dbReference>
<dbReference type="STRING" id="348151.IV55_GL000479"/>
<reference evidence="3 4" key="1">
    <citation type="journal article" date="2015" name="Genome Announc.">
        <title>Expanding the biotechnology potential of lactobacilli through comparative genomics of 213 strains and associated genera.</title>
        <authorList>
            <person name="Sun Z."/>
            <person name="Harris H.M."/>
            <person name="McCann A."/>
            <person name="Guo C."/>
            <person name="Argimon S."/>
            <person name="Zhang W."/>
            <person name="Yang X."/>
            <person name="Jeffery I.B."/>
            <person name="Cooney J.C."/>
            <person name="Kagawa T.F."/>
            <person name="Liu W."/>
            <person name="Song Y."/>
            <person name="Salvetti E."/>
            <person name="Wrobel A."/>
            <person name="Rasinkangas P."/>
            <person name="Parkhill J."/>
            <person name="Rea M.C."/>
            <person name="O'Sullivan O."/>
            <person name="Ritari J."/>
            <person name="Douillard F.P."/>
            <person name="Paul Ross R."/>
            <person name="Yang R."/>
            <person name="Briner A.E."/>
            <person name="Felis G.E."/>
            <person name="de Vos W.M."/>
            <person name="Barrangou R."/>
            <person name="Klaenhammer T.R."/>
            <person name="Caufield P.W."/>
            <person name="Cui Y."/>
            <person name="Zhang H."/>
            <person name="O'Toole P.W."/>
        </authorList>
    </citation>
    <scope>NUCLEOTIDE SEQUENCE [LARGE SCALE GENOMIC DNA]</scope>
    <source>
        <strain evidence="3 4">DSM 22696</strain>
    </source>
</reference>
<dbReference type="PANTHER" id="PTHR39209">
    <property type="match status" value="1"/>
</dbReference>
<sequence length="232" mass="26577">MARFMVDPQIWRLFPTTKIAFVTARGIDNEHHTFPAEQLAQANMNAVKWVPNDPISNNEIIQSWRTAYQQFKTKKGARSAIENLLKRAKNGKGVTPINPIVDMYNTVSLNYAFPLGSQDMDKIVGDIRLTMAAGGENFLPIGETENMPALPGEVVYRDDQDIISRCWAWRDSGRTETTSTSKNLVFYMENIDPKRHELHEQAVKQLTDYLKAYFEVDAQTYWLDVDHSEITF</sequence>
<evidence type="ECO:0000313" key="5">
    <source>
        <dbReference type="Proteomes" id="UP000321429"/>
    </source>
</evidence>
<proteinExistence type="predicted"/>
<dbReference type="EMBL" id="BJUD01000009">
    <property type="protein sequence ID" value="GEK28421.1"/>
    <property type="molecule type" value="Genomic_DNA"/>
</dbReference>
<keyword evidence="4" id="KW-1185">Reference proteome</keyword>
<organism evidence="3 4">
    <name type="scientific">Furfurilactobacillus siliginis</name>
    <dbReference type="NCBI Taxonomy" id="348151"/>
    <lineage>
        <taxon>Bacteria</taxon>
        <taxon>Bacillati</taxon>
        <taxon>Bacillota</taxon>
        <taxon>Bacilli</taxon>
        <taxon>Lactobacillales</taxon>
        <taxon>Lactobacillaceae</taxon>
        <taxon>Furfurilactobacillus</taxon>
    </lineage>
</organism>
<dbReference type="SMART" id="SM00873">
    <property type="entry name" value="B3_4"/>
    <property type="match status" value="1"/>
</dbReference>
<dbReference type="Gene3D" id="3.50.40.10">
    <property type="entry name" value="Phenylalanyl-trna Synthetase, Chain B, domain 3"/>
    <property type="match status" value="1"/>
</dbReference>
<feature type="domain" description="B3/B4 tRNA-binding" evidence="1">
    <location>
        <begin position="62"/>
        <end position="215"/>
    </location>
</feature>
<dbReference type="SUPFAM" id="SSF56037">
    <property type="entry name" value="PheT/TilS domain"/>
    <property type="match status" value="1"/>
</dbReference>
<comment type="caution">
    <text evidence="3">The sequence shown here is derived from an EMBL/GenBank/DDBJ whole genome shotgun (WGS) entry which is preliminary data.</text>
</comment>
<accession>A0A0R2L479</accession>
<evidence type="ECO:0000313" key="3">
    <source>
        <dbReference type="EMBL" id="KRN94709.1"/>
    </source>
</evidence>
<name>A0A0R2L479_9LACO</name>
<dbReference type="InterPro" id="IPR020825">
    <property type="entry name" value="Phe-tRNA_synthase-like_B3/B4"/>
</dbReference>
<dbReference type="OrthoDB" id="276580at2"/>
<dbReference type="EMBL" id="JQCB01000013">
    <property type="protein sequence ID" value="KRN94709.1"/>
    <property type="molecule type" value="Genomic_DNA"/>
</dbReference>
<dbReference type="GO" id="GO:0004826">
    <property type="term" value="F:phenylalanine-tRNA ligase activity"/>
    <property type="evidence" value="ECO:0007669"/>
    <property type="project" value="InterPro"/>
</dbReference>
<dbReference type="GO" id="GO:0003723">
    <property type="term" value="F:RNA binding"/>
    <property type="evidence" value="ECO:0007669"/>
    <property type="project" value="InterPro"/>
</dbReference>
<dbReference type="PANTHER" id="PTHR39209:SF2">
    <property type="entry name" value="CYTOPLASMIC PROTEIN"/>
    <property type="match status" value="1"/>
</dbReference>
<dbReference type="PATRIC" id="fig|348151.3.peg.487"/>
<evidence type="ECO:0000313" key="4">
    <source>
        <dbReference type="Proteomes" id="UP000051139"/>
    </source>
</evidence>
<evidence type="ECO:0000313" key="2">
    <source>
        <dbReference type="EMBL" id="GEK28421.1"/>
    </source>
</evidence>
<dbReference type="Proteomes" id="UP000321429">
    <property type="component" value="Unassembled WGS sequence"/>
</dbReference>
<dbReference type="AlphaFoldDB" id="A0A0R2L479"/>